<gene>
    <name evidence="3" type="ORF">EK21DRAFT_100843</name>
</gene>
<accession>A0A9P4H7Z6</accession>
<feature type="transmembrane region" description="Helical" evidence="1">
    <location>
        <begin position="169"/>
        <end position="190"/>
    </location>
</feature>
<feature type="chain" id="PRO_5040284867" evidence="2">
    <location>
        <begin position="17"/>
        <end position="270"/>
    </location>
</feature>
<dbReference type="EMBL" id="ML978195">
    <property type="protein sequence ID" value="KAF2029936.1"/>
    <property type="molecule type" value="Genomic_DNA"/>
</dbReference>
<dbReference type="AlphaFoldDB" id="A0A9P4H7Z6"/>
<reference evidence="3" key="1">
    <citation type="journal article" date="2020" name="Stud. Mycol.">
        <title>101 Dothideomycetes genomes: a test case for predicting lifestyles and emergence of pathogens.</title>
        <authorList>
            <person name="Haridas S."/>
            <person name="Albert R."/>
            <person name="Binder M."/>
            <person name="Bloem J."/>
            <person name="Labutti K."/>
            <person name="Salamov A."/>
            <person name="Andreopoulos B."/>
            <person name="Baker S."/>
            <person name="Barry K."/>
            <person name="Bills G."/>
            <person name="Bluhm B."/>
            <person name="Cannon C."/>
            <person name="Castanera R."/>
            <person name="Culley D."/>
            <person name="Daum C."/>
            <person name="Ezra D."/>
            <person name="Gonzalez J."/>
            <person name="Henrissat B."/>
            <person name="Kuo A."/>
            <person name="Liang C."/>
            <person name="Lipzen A."/>
            <person name="Lutzoni F."/>
            <person name="Magnuson J."/>
            <person name="Mondo S."/>
            <person name="Nolan M."/>
            <person name="Ohm R."/>
            <person name="Pangilinan J."/>
            <person name="Park H.-J."/>
            <person name="Ramirez L."/>
            <person name="Alfaro M."/>
            <person name="Sun H."/>
            <person name="Tritt A."/>
            <person name="Yoshinaga Y."/>
            <person name="Zwiers L.-H."/>
            <person name="Turgeon B."/>
            <person name="Goodwin S."/>
            <person name="Spatafora J."/>
            <person name="Crous P."/>
            <person name="Grigoriev I."/>
        </authorList>
    </citation>
    <scope>NUCLEOTIDE SEQUENCE</scope>
    <source>
        <strain evidence="3">CBS 110217</strain>
    </source>
</reference>
<sequence>MLTVYLTILFASLALSQETFTDSACRAQTTAIAACASRWDSIRTECKSSVSTNTIWPGPCECAYYANDLPCFDEHAFCAAQVWTQVPQWFRDGVSSCLMKDAGYTIRAALGSATGSLGNPFTVVGLAGRATRTSSGSVMGSGTAEPGAGMARATGVPVQDEGLSVGAKAGFGVGIGVGVILTAVVALLVVRRKRKNVQAMEDAEKIRGKMLVELNDDDAHIHHIASKTVYPSTEMPGDLAQRHELGIRASTWLVELPVANSHRTSRQMRI</sequence>
<name>A0A9P4H7Z6_9PLEO</name>
<protein>
    <submittedName>
        <fullName evidence="3">Uncharacterized protein</fullName>
    </submittedName>
</protein>
<evidence type="ECO:0000256" key="1">
    <source>
        <dbReference type="SAM" id="Phobius"/>
    </source>
</evidence>
<keyword evidence="1" id="KW-1133">Transmembrane helix</keyword>
<keyword evidence="1" id="KW-0472">Membrane</keyword>
<organism evidence="3 4">
    <name type="scientific">Setomelanomma holmii</name>
    <dbReference type="NCBI Taxonomy" id="210430"/>
    <lineage>
        <taxon>Eukaryota</taxon>
        <taxon>Fungi</taxon>
        <taxon>Dikarya</taxon>
        <taxon>Ascomycota</taxon>
        <taxon>Pezizomycotina</taxon>
        <taxon>Dothideomycetes</taxon>
        <taxon>Pleosporomycetidae</taxon>
        <taxon>Pleosporales</taxon>
        <taxon>Pleosporineae</taxon>
        <taxon>Phaeosphaeriaceae</taxon>
        <taxon>Setomelanomma</taxon>
    </lineage>
</organism>
<evidence type="ECO:0000256" key="2">
    <source>
        <dbReference type="SAM" id="SignalP"/>
    </source>
</evidence>
<keyword evidence="2" id="KW-0732">Signal</keyword>
<proteinExistence type="predicted"/>
<dbReference type="OrthoDB" id="3798519at2759"/>
<evidence type="ECO:0000313" key="4">
    <source>
        <dbReference type="Proteomes" id="UP000799777"/>
    </source>
</evidence>
<keyword evidence="4" id="KW-1185">Reference proteome</keyword>
<keyword evidence="1" id="KW-0812">Transmembrane</keyword>
<feature type="signal peptide" evidence="2">
    <location>
        <begin position="1"/>
        <end position="16"/>
    </location>
</feature>
<evidence type="ECO:0000313" key="3">
    <source>
        <dbReference type="EMBL" id="KAF2029936.1"/>
    </source>
</evidence>
<comment type="caution">
    <text evidence="3">The sequence shown here is derived from an EMBL/GenBank/DDBJ whole genome shotgun (WGS) entry which is preliminary data.</text>
</comment>
<dbReference type="Proteomes" id="UP000799777">
    <property type="component" value="Unassembled WGS sequence"/>
</dbReference>